<dbReference type="PANTHER" id="PTHR47703">
    <property type="entry name" value="D-AMINOACID AMINOTRANSFERASE-LIKE PLP-DEPENDENT ENZYMES SUPERFAMILY PROTEIN"/>
    <property type="match status" value="1"/>
</dbReference>
<protein>
    <recommendedName>
        <fullName evidence="3">Aminotransferase class IV</fullName>
    </recommendedName>
</protein>
<dbReference type="GO" id="GO:0003824">
    <property type="term" value="F:catalytic activity"/>
    <property type="evidence" value="ECO:0007669"/>
    <property type="project" value="InterPro"/>
</dbReference>
<dbReference type="Pfam" id="PF01063">
    <property type="entry name" value="Aminotran_4"/>
    <property type="match status" value="1"/>
</dbReference>
<evidence type="ECO:0008006" key="3">
    <source>
        <dbReference type="Google" id="ProtNLM"/>
    </source>
</evidence>
<proteinExistence type="predicted"/>
<dbReference type="Proteomes" id="UP000256970">
    <property type="component" value="Unassembled WGS sequence"/>
</dbReference>
<dbReference type="InterPro" id="IPR043132">
    <property type="entry name" value="BCAT-like_C"/>
</dbReference>
<accession>A0A383WI57</accession>
<evidence type="ECO:0000313" key="2">
    <source>
        <dbReference type="Proteomes" id="UP000256970"/>
    </source>
</evidence>
<dbReference type="PANTHER" id="PTHR47703:SF2">
    <property type="entry name" value="D-AMINOACID AMINOTRANSFERASE-LIKE PLP-DEPENDENT ENZYMES SUPERFAMILY PROTEIN"/>
    <property type="match status" value="1"/>
</dbReference>
<keyword evidence="2" id="KW-1185">Reference proteome</keyword>
<name>A0A383WI57_TETOB</name>
<dbReference type="Gene3D" id="3.20.10.10">
    <property type="entry name" value="D-amino Acid Aminotransferase, subunit A, domain 2"/>
    <property type="match status" value="1"/>
</dbReference>
<reference evidence="1 2" key="1">
    <citation type="submission" date="2016-10" db="EMBL/GenBank/DDBJ databases">
        <authorList>
            <person name="Cai Z."/>
        </authorList>
    </citation>
    <scope>NUCLEOTIDE SEQUENCE [LARGE SCALE GENOMIC DNA]</scope>
</reference>
<gene>
    <name evidence="1" type="ORF">BQ4739_LOCUS17266</name>
</gene>
<sequence>MQYCLVHNGQVVPCEASSKEWLKHAPRGAYTTARTMRGDLVFMLSSHVQRLATSANLMVDADARAADHLAADTPLFHSDSLRPLVVDSMRVAVQQLAQQQQQQQQQHGGQRGEAKLTLLLTWGSSGQPDLWCHAEPLLPRPKPPVKLLIKGLPRVNAKAKDSEWVRQRQALEQQQPRDVNEIILMGPDGSLTEGLTSNLFVVSAAGEVVTANEGALNGTVREVVLQVCAERGIPVVLAAPNLKEMDSWQGAFISSTSRLLLPVCEVAYQEGQGPLQHKAWPQQHPLVQLLDAEVEAKVAGCSEPLTS</sequence>
<dbReference type="InterPro" id="IPR001544">
    <property type="entry name" value="Aminotrans_IV"/>
</dbReference>
<dbReference type="AlphaFoldDB" id="A0A383WI57"/>
<dbReference type="EMBL" id="FNXT01001269">
    <property type="protein sequence ID" value="SZX76902.1"/>
    <property type="molecule type" value="Genomic_DNA"/>
</dbReference>
<organism evidence="1 2">
    <name type="scientific">Tetradesmus obliquus</name>
    <name type="common">Green alga</name>
    <name type="synonym">Acutodesmus obliquus</name>
    <dbReference type="NCBI Taxonomy" id="3088"/>
    <lineage>
        <taxon>Eukaryota</taxon>
        <taxon>Viridiplantae</taxon>
        <taxon>Chlorophyta</taxon>
        <taxon>core chlorophytes</taxon>
        <taxon>Chlorophyceae</taxon>
        <taxon>CS clade</taxon>
        <taxon>Sphaeropleales</taxon>
        <taxon>Scenedesmaceae</taxon>
        <taxon>Tetradesmus</taxon>
    </lineage>
</organism>
<dbReference type="SUPFAM" id="SSF56752">
    <property type="entry name" value="D-aminoacid aminotransferase-like PLP-dependent enzymes"/>
    <property type="match status" value="1"/>
</dbReference>
<dbReference type="InterPro" id="IPR036038">
    <property type="entry name" value="Aminotransferase-like"/>
</dbReference>
<evidence type="ECO:0000313" key="1">
    <source>
        <dbReference type="EMBL" id="SZX76902.1"/>
    </source>
</evidence>